<feature type="region of interest" description="Disordered" evidence="2">
    <location>
        <begin position="55"/>
        <end position="75"/>
    </location>
</feature>
<dbReference type="Gene3D" id="3.20.20.140">
    <property type="entry name" value="Metal-dependent hydrolases"/>
    <property type="match status" value="1"/>
</dbReference>
<dbReference type="FunFam" id="3.20.20.140:FF:000030">
    <property type="entry name" value="Dipeptidase"/>
    <property type="match status" value="1"/>
</dbReference>
<keyword evidence="1 4" id="KW-0224">Dipeptidase</keyword>
<keyword evidence="3" id="KW-0812">Transmembrane</keyword>
<dbReference type="EMBL" id="AAZO01005718">
    <property type="status" value="NOT_ANNOTATED_CDS"/>
    <property type="molecule type" value="Genomic_DNA"/>
</dbReference>
<dbReference type="EC" id="3.4.13.19" evidence="1"/>
<keyword evidence="1" id="KW-0479">Metal-binding</keyword>
<dbReference type="STRING" id="121224.E0VVY3"/>
<dbReference type="VEuPathDB" id="VectorBase:PHUM471040"/>
<dbReference type="OMA" id="QQPRACF"/>
<feature type="transmembrane region" description="Helical" evidence="3">
    <location>
        <begin position="88"/>
        <end position="112"/>
    </location>
</feature>
<proteinExistence type="inferred from homology"/>
<protein>
    <recommendedName>
        <fullName evidence="1">Dipeptidase</fullName>
        <ecNumber evidence="1">3.4.13.19</ecNumber>
    </recommendedName>
</protein>
<comment type="catalytic activity">
    <reaction evidence="1">
        <text>an L-aminoacyl-L-amino acid + H2O = 2 an L-alpha-amino acid</text>
        <dbReference type="Rhea" id="RHEA:48940"/>
        <dbReference type="ChEBI" id="CHEBI:15377"/>
        <dbReference type="ChEBI" id="CHEBI:59869"/>
        <dbReference type="ChEBI" id="CHEBI:77460"/>
        <dbReference type="EC" id="3.4.13.19"/>
    </reaction>
</comment>
<dbReference type="RefSeq" id="XP_002430277.1">
    <property type="nucleotide sequence ID" value="XM_002430232.1"/>
</dbReference>
<keyword evidence="1" id="KW-0325">Glycoprotein</keyword>
<dbReference type="FunCoup" id="E0VVY3">
    <property type="interactions" value="5"/>
</dbReference>
<comment type="cofactor">
    <cofactor evidence="1">
        <name>Zn(2+)</name>
        <dbReference type="ChEBI" id="CHEBI:29105"/>
    </cofactor>
</comment>
<dbReference type="eggNOG" id="KOG4127">
    <property type="taxonomic scope" value="Eukaryota"/>
</dbReference>
<evidence type="ECO:0000313" key="6">
    <source>
        <dbReference type="Proteomes" id="UP000009046"/>
    </source>
</evidence>
<dbReference type="GO" id="GO:0098552">
    <property type="term" value="C:side of membrane"/>
    <property type="evidence" value="ECO:0007669"/>
    <property type="project" value="UniProtKB-KW"/>
</dbReference>
<dbReference type="MEROPS" id="M19.A01"/>
<dbReference type="InterPro" id="IPR008257">
    <property type="entry name" value="Pept_M19"/>
</dbReference>
<comment type="subunit">
    <text evidence="1">Homodimer; disulfide-linked.</text>
</comment>
<dbReference type="Proteomes" id="UP000009046">
    <property type="component" value="Unassembled WGS sequence"/>
</dbReference>
<dbReference type="AlphaFoldDB" id="E0VVY3"/>
<dbReference type="GO" id="GO:0070573">
    <property type="term" value="F:metallodipeptidase activity"/>
    <property type="evidence" value="ECO:0007669"/>
    <property type="project" value="InterPro"/>
</dbReference>
<reference evidence="5" key="3">
    <citation type="submission" date="2020-05" db="UniProtKB">
        <authorList>
            <consortium name="EnsemblMetazoa"/>
        </authorList>
    </citation>
    <scope>IDENTIFICATION</scope>
    <source>
        <strain evidence="5">USDA</strain>
    </source>
</reference>
<evidence type="ECO:0000256" key="3">
    <source>
        <dbReference type="SAM" id="Phobius"/>
    </source>
</evidence>
<dbReference type="PROSITE" id="PS51365">
    <property type="entry name" value="RENAL_DIPEPTIDASE_2"/>
    <property type="match status" value="1"/>
</dbReference>
<dbReference type="KEGG" id="phu:Phum_PHUM471040"/>
<sequence length="507" mass="55635">MKLLLSQECVVPTTCISDLPDIAPAVGTTTVPNQGFYRGQNGSIRCNGRILGSNRTHSTNHHDTNSCSSKEDNLDATKGSSKKLLKRGCLIGIFVSLICTSLGLGIGFPLYLSSGRPGTHEERLLLVKKILREVPLIDGHNDLPWNIRKFVYNQILSFNFTSDLQKVEPWSRSNWSHTDLPRLRAGLMGAQFWSAYVPCEAQGLDAVQLTLDQVDVIRRLTDLYSDHLTFVTTVKGVEEAHRNGKIASLIGIEGGHSLGNSLAVLRSLYNLGARYLTITHSCDTAWADCCLSDPPVYNLGESHLPHKPGLSEFGKLVVREMNRLGMMIDLSHASVKTMKDALATSQAPIIFSHSSAHALCNSSGNVPDDILKLVALNGGLVMVSFYNYFITCTDYATLDDVVAHINHIKTIAGIDHVGIGAGFDGINHTPEGLEDVSKYPNLLATLLEDPKWSEEDVKKLAGLNLLRVFSQVEEVKEKWRLAAVRPVEELIPGVYLEGRTDCMYLGS</sequence>
<comment type="subcellular location">
    <subcellularLocation>
        <location evidence="1">Membrane</location>
        <topology evidence="1">Lipid-anchor</topology>
        <topology evidence="1">GPI-anchor</topology>
    </subcellularLocation>
</comment>
<accession>E0VVY3</accession>
<dbReference type="InterPro" id="IPR032466">
    <property type="entry name" value="Metal_Hydrolase"/>
</dbReference>
<keyword evidence="1" id="KW-0645">Protease</keyword>
<organism>
    <name type="scientific">Pediculus humanus subsp. corporis</name>
    <name type="common">Body louse</name>
    <dbReference type="NCBI Taxonomy" id="121224"/>
    <lineage>
        <taxon>Eukaryota</taxon>
        <taxon>Metazoa</taxon>
        <taxon>Ecdysozoa</taxon>
        <taxon>Arthropoda</taxon>
        <taxon>Hexapoda</taxon>
        <taxon>Insecta</taxon>
        <taxon>Pterygota</taxon>
        <taxon>Neoptera</taxon>
        <taxon>Paraneoptera</taxon>
        <taxon>Psocodea</taxon>
        <taxon>Troctomorpha</taxon>
        <taxon>Phthiraptera</taxon>
        <taxon>Anoplura</taxon>
        <taxon>Pediculidae</taxon>
        <taxon>Pediculus</taxon>
    </lineage>
</organism>
<dbReference type="CTD" id="8238914"/>
<dbReference type="OrthoDB" id="445695at2759"/>
<evidence type="ECO:0000256" key="2">
    <source>
        <dbReference type="SAM" id="MobiDB-lite"/>
    </source>
</evidence>
<gene>
    <name evidence="5" type="primary">8238914</name>
    <name evidence="4" type="ORF">Phum_PHUM471040</name>
</gene>
<dbReference type="CDD" id="cd01301">
    <property type="entry name" value="rDP_like"/>
    <property type="match status" value="1"/>
</dbReference>
<evidence type="ECO:0000313" key="4">
    <source>
        <dbReference type="EMBL" id="EEB17539.1"/>
    </source>
</evidence>
<dbReference type="Pfam" id="PF01244">
    <property type="entry name" value="Peptidase_M19"/>
    <property type="match status" value="1"/>
</dbReference>
<dbReference type="InParanoid" id="E0VVY3"/>
<keyword evidence="3" id="KW-0472">Membrane</keyword>
<dbReference type="HOGENOM" id="CLU_031404_4_2_1"/>
<keyword evidence="1" id="KW-0336">GPI-anchor</keyword>
<dbReference type="GO" id="GO:0046872">
    <property type="term" value="F:metal ion binding"/>
    <property type="evidence" value="ECO:0007669"/>
    <property type="project" value="UniProtKB-UniRule"/>
</dbReference>
<keyword evidence="1" id="KW-1015">Disulfide bond</keyword>
<keyword evidence="1" id="KW-0449">Lipoprotein</keyword>
<keyword evidence="1" id="KW-0482">Metalloprotease</keyword>
<dbReference type="EMBL" id="DS235815">
    <property type="protein sequence ID" value="EEB17539.1"/>
    <property type="molecule type" value="Genomic_DNA"/>
</dbReference>
<dbReference type="GO" id="GO:0006508">
    <property type="term" value="P:proteolysis"/>
    <property type="evidence" value="ECO:0007669"/>
    <property type="project" value="UniProtKB-KW"/>
</dbReference>
<keyword evidence="6" id="KW-1185">Reference proteome</keyword>
<evidence type="ECO:0000256" key="1">
    <source>
        <dbReference type="RuleBase" id="RU341113"/>
    </source>
</evidence>
<name>E0VVY3_PEDHC</name>
<evidence type="ECO:0000313" key="5">
    <source>
        <dbReference type="EnsemblMetazoa" id="PHUM471040-PA"/>
    </source>
</evidence>
<reference evidence="4" key="2">
    <citation type="submission" date="2007-04" db="EMBL/GenBank/DDBJ databases">
        <title>The genome of the human body louse.</title>
        <authorList>
            <consortium name="The Human Body Louse Genome Consortium"/>
            <person name="Kirkness E."/>
            <person name="Walenz B."/>
            <person name="Hass B."/>
            <person name="Bruggner R."/>
            <person name="Strausberg R."/>
        </authorList>
    </citation>
    <scope>NUCLEOTIDE SEQUENCE</scope>
    <source>
        <strain evidence="4">USDA</strain>
    </source>
</reference>
<comment type="similarity">
    <text evidence="1">Belongs to the metallo-dependent hydrolases superfamily. Peptidase M19 family.</text>
</comment>
<dbReference type="EnsemblMetazoa" id="PHUM471040-RA">
    <property type="protein sequence ID" value="PHUM471040-PA"/>
    <property type="gene ID" value="PHUM471040"/>
</dbReference>
<dbReference type="GeneID" id="8238914"/>
<feature type="compositionally biased region" description="Basic and acidic residues" evidence="2">
    <location>
        <begin position="60"/>
        <end position="75"/>
    </location>
</feature>
<dbReference type="PANTHER" id="PTHR10443:SF12">
    <property type="entry name" value="DIPEPTIDASE"/>
    <property type="match status" value="1"/>
</dbReference>
<keyword evidence="1 4" id="KW-0378">Hydrolase</keyword>
<keyword evidence="1" id="KW-0862">Zinc</keyword>
<reference evidence="4" key="1">
    <citation type="submission" date="2007-04" db="EMBL/GenBank/DDBJ databases">
        <title>Annotation of Pediculus humanus corporis strain USDA.</title>
        <authorList>
            <person name="Kirkness E."/>
            <person name="Hannick L."/>
            <person name="Hass B."/>
            <person name="Bruggner R."/>
            <person name="Lawson D."/>
            <person name="Bidwell S."/>
            <person name="Joardar V."/>
            <person name="Caler E."/>
            <person name="Walenz B."/>
            <person name="Inman J."/>
            <person name="Schobel S."/>
            <person name="Galinsky K."/>
            <person name="Amedeo P."/>
            <person name="Strausberg R."/>
        </authorList>
    </citation>
    <scope>NUCLEOTIDE SEQUENCE</scope>
    <source>
        <strain evidence="4">USDA</strain>
    </source>
</reference>
<dbReference type="EMBL" id="AAZO01005719">
    <property type="status" value="NOT_ANNOTATED_CDS"/>
    <property type="molecule type" value="Genomic_DNA"/>
</dbReference>
<dbReference type="SUPFAM" id="SSF51556">
    <property type="entry name" value="Metallo-dependent hydrolases"/>
    <property type="match status" value="1"/>
</dbReference>
<keyword evidence="3" id="KW-1133">Transmembrane helix</keyword>
<dbReference type="PANTHER" id="PTHR10443">
    <property type="entry name" value="MICROSOMAL DIPEPTIDASE"/>
    <property type="match status" value="1"/>
</dbReference>